<keyword evidence="1" id="KW-0472">Membrane</keyword>
<dbReference type="EMBL" id="KU728633">
    <property type="protein sequence ID" value="AMQ67042.1"/>
    <property type="molecule type" value="Genomic_DNA"/>
</dbReference>
<protein>
    <submittedName>
        <fullName evidence="2">Uncharacterized protein</fullName>
    </submittedName>
</protein>
<dbReference type="KEGG" id="vg:29125828"/>
<evidence type="ECO:0000256" key="1">
    <source>
        <dbReference type="SAM" id="Phobius"/>
    </source>
</evidence>
<gene>
    <name evidence="2" type="primary">107</name>
    <name evidence="2" type="ORF">SEA_BIPPER_107</name>
</gene>
<sequence length="35" mass="3607">MSVVIVTPAQALIITAIVVGVIAIGAVVVYWRAGR</sequence>
<feature type="transmembrane region" description="Helical" evidence="1">
    <location>
        <begin position="12"/>
        <end position="31"/>
    </location>
</feature>
<dbReference type="Proteomes" id="UP000201826">
    <property type="component" value="Segment"/>
</dbReference>
<organism evidence="2 3">
    <name type="scientific">Mycobacterium phage Bipper</name>
    <dbReference type="NCBI Taxonomy" id="1805457"/>
    <lineage>
        <taxon>Viruses</taxon>
        <taxon>Duplodnaviria</taxon>
        <taxon>Heunggongvirae</taxon>
        <taxon>Uroviricota</taxon>
        <taxon>Caudoviricetes</taxon>
        <taxon>Bippervirus</taxon>
        <taxon>Bippervirus bipper</taxon>
    </lineage>
</organism>
<accession>A0A142F2N5</accession>
<evidence type="ECO:0000313" key="3">
    <source>
        <dbReference type="Proteomes" id="UP000201826"/>
    </source>
</evidence>
<keyword evidence="1" id="KW-0812">Transmembrane</keyword>
<evidence type="ECO:0000313" key="2">
    <source>
        <dbReference type="EMBL" id="AMQ67042.1"/>
    </source>
</evidence>
<reference evidence="3" key="1">
    <citation type="submission" date="2016-02" db="EMBL/GenBank/DDBJ databases">
        <authorList>
            <person name="Isern S."/>
            <person name="Barcellona C.M."/>
            <person name="Dozier K.D."/>
            <person name="Faust J.M."/>
            <person name="Fedrick A.J."/>
            <person name="Gagliardi L.E."/>
            <person name="Gatt S.M."/>
            <person name="Gleason P.S."/>
            <person name="Gomez E.A."/>
            <person name="Hoffman A.M."/>
            <person name="Jenkins M."/>
            <person name="Jones M.J."/>
            <person name="Lang J.F."/>
            <person name="Lequay S.M."/>
            <person name="Mars P.J."/>
            <person name="Mtchedlidze N."/>
            <person name="Osking Z.B."/>
            <person name="Paul L.M."/>
            <person name="Pica A.N."/>
            <person name="Robison M.D."/>
            <person name="Rodriguez D."/>
            <person name="Rosales K.A."/>
            <person name="Saravis L.E."/>
            <person name="Sisson B.M."/>
            <person name="Tan A.L."/>
            <person name="Voltaire R."/>
            <person name="Michael S.F."/>
            <person name="Warner M.H."/>
            <person name="Bradley K.W."/>
            <person name="Asai D.J."/>
            <person name="Bowman C.A."/>
            <person name="Russell D.A."/>
            <person name="Pope W.H."/>
            <person name="Jacobs-Sera D."/>
            <person name="Hendrix R.W."/>
            <person name="Hatfull G.F."/>
        </authorList>
    </citation>
    <scope>NUCLEOTIDE SEQUENCE [LARGE SCALE GENOMIC DNA]</scope>
</reference>
<keyword evidence="1" id="KW-1133">Transmembrane helix</keyword>
<dbReference type="RefSeq" id="YP_009303254.1">
    <property type="nucleotide sequence ID" value="NC_031253.1"/>
</dbReference>
<name>A0A142F2N5_9CAUD</name>
<dbReference type="GeneID" id="29125828"/>
<proteinExistence type="predicted"/>
<keyword evidence="3" id="KW-1185">Reference proteome</keyword>